<keyword evidence="4" id="KW-1185">Reference proteome</keyword>
<dbReference type="Gene3D" id="2.40.160.20">
    <property type="match status" value="1"/>
</dbReference>
<organism evidence="3 4">
    <name type="scientific">Prevotella vespertina</name>
    <dbReference type="NCBI Taxonomy" id="2608404"/>
    <lineage>
        <taxon>Bacteria</taxon>
        <taxon>Pseudomonadati</taxon>
        <taxon>Bacteroidota</taxon>
        <taxon>Bacteroidia</taxon>
        <taxon>Bacteroidales</taxon>
        <taxon>Prevotellaceae</taxon>
        <taxon>Prevotella</taxon>
    </lineage>
</organism>
<evidence type="ECO:0000259" key="2">
    <source>
        <dbReference type="Pfam" id="PF13568"/>
    </source>
</evidence>
<name>A0A7C9LA76_9BACT</name>
<feature type="chain" id="PRO_5028950637" evidence="1">
    <location>
        <begin position="22"/>
        <end position="259"/>
    </location>
</feature>
<gene>
    <name evidence="3" type="ORF">F0475_05005</name>
</gene>
<dbReference type="InterPro" id="IPR011250">
    <property type="entry name" value="OMP/PagP_B-barrel"/>
</dbReference>
<feature type="domain" description="Outer membrane protein beta-barrel" evidence="2">
    <location>
        <begin position="20"/>
        <end position="235"/>
    </location>
</feature>
<sequence>MNIRVIVLAVVSLSCSMSLFAQTDRTEALESADQNGWEYELKAGVNIGGSSPLPIPVEIRKITSYNPRFNGTIEGTATKWLGEDRQWGVSVGLKLEEKGMITGARVKNYRTEIVDEGSHIAGYWTGDVQTDYHSTLLTIPVMGNYRINDRWKVRAGVYSSIKLDGNFSGHVSNGYLREGTPVGQKLTFNDGQTAFYDFSSSLRSLHWGAQAGATWRAFNHFTINADMTWAANGIFKKDFKTISFKLYPIYLNIGFGYRF</sequence>
<dbReference type="Proteomes" id="UP000482295">
    <property type="component" value="Unassembled WGS sequence"/>
</dbReference>
<accession>A0A7C9LA76</accession>
<dbReference type="Pfam" id="PF13568">
    <property type="entry name" value="OMP_b-brl_2"/>
    <property type="match status" value="1"/>
</dbReference>
<dbReference type="RefSeq" id="WP_155715736.1">
    <property type="nucleotide sequence ID" value="NZ_VVIQ01000004.1"/>
</dbReference>
<keyword evidence="1" id="KW-0732">Signal</keyword>
<dbReference type="InterPro" id="IPR025665">
    <property type="entry name" value="Beta-barrel_OMP_2"/>
</dbReference>
<dbReference type="SUPFAM" id="SSF56925">
    <property type="entry name" value="OMPA-like"/>
    <property type="match status" value="1"/>
</dbReference>
<protein>
    <submittedName>
        <fullName evidence="3">PorT family protein</fullName>
    </submittedName>
</protein>
<reference evidence="3 4" key="1">
    <citation type="submission" date="2019-09" db="EMBL/GenBank/DDBJ databases">
        <title>Prevotella A2879 sp. nov., isolated from an abscess of a patient.</title>
        <authorList>
            <person name="Buhl M."/>
            <person name="Oberhettinger P."/>
        </authorList>
    </citation>
    <scope>NUCLEOTIDE SEQUENCE [LARGE SCALE GENOMIC DNA]</scope>
    <source>
        <strain evidence="3 4">A2879</strain>
    </source>
</reference>
<dbReference type="AlphaFoldDB" id="A0A7C9LA76"/>
<dbReference type="EMBL" id="VVIQ01000004">
    <property type="protein sequence ID" value="MUL27674.1"/>
    <property type="molecule type" value="Genomic_DNA"/>
</dbReference>
<evidence type="ECO:0000313" key="3">
    <source>
        <dbReference type="EMBL" id="MUL27674.1"/>
    </source>
</evidence>
<proteinExistence type="predicted"/>
<evidence type="ECO:0000256" key="1">
    <source>
        <dbReference type="SAM" id="SignalP"/>
    </source>
</evidence>
<feature type="signal peptide" evidence="1">
    <location>
        <begin position="1"/>
        <end position="21"/>
    </location>
</feature>
<comment type="caution">
    <text evidence="3">The sequence shown here is derived from an EMBL/GenBank/DDBJ whole genome shotgun (WGS) entry which is preliminary data.</text>
</comment>
<evidence type="ECO:0000313" key="4">
    <source>
        <dbReference type="Proteomes" id="UP000482295"/>
    </source>
</evidence>
<dbReference type="PROSITE" id="PS51257">
    <property type="entry name" value="PROKAR_LIPOPROTEIN"/>
    <property type="match status" value="1"/>
</dbReference>